<keyword evidence="3" id="KW-1185">Reference proteome</keyword>
<feature type="transmembrane region" description="Helical" evidence="1">
    <location>
        <begin position="98"/>
        <end position="115"/>
    </location>
</feature>
<gene>
    <name evidence="2" type="ORF">OFY17_09685</name>
</gene>
<feature type="transmembrane region" description="Helical" evidence="1">
    <location>
        <begin position="29"/>
        <end position="46"/>
    </location>
</feature>
<protein>
    <recommendedName>
        <fullName evidence="4">DUF4234 domain-containing protein</fullName>
    </recommendedName>
</protein>
<feature type="transmembrane region" description="Helical" evidence="1">
    <location>
        <begin position="162"/>
        <end position="185"/>
    </location>
</feature>
<keyword evidence="1" id="KW-0812">Transmembrane</keyword>
<sequence length="193" mass="21892">METEVEQVESQETEQESGMEFYSVSTKKFLIMYFGTFGIYSLYWFYKHWSLYKTSGNKKLIPIMKAIFSIFFTHALFSLFEKKYHQKTGEYPRSIRSLATIYVVIGVIGYIGAIINGDGRGLTMISLFGFIALPIASWCLYQAQSLANYASNDVLASENNKLTLLNYAWLLVGALYWLLAIVGLLNSFAAQAV</sequence>
<name>A0ABT2YTC7_9GAMM</name>
<feature type="transmembrane region" description="Helical" evidence="1">
    <location>
        <begin position="121"/>
        <end position="141"/>
    </location>
</feature>
<evidence type="ECO:0008006" key="4">
    <source>
        <dbReference type="Google" id="ProtNLM"/>
    </source>
</evidence>
<dbReference type="Proteomes" id="UP001209713">
    <property type="component" value="Unassembled WGS sequence"/>
</dbReference>
<organism evidence="2 3">
    <name type="scientific">Marinomonas sargassi</name>
    <dbReference type="NCBI Taxonomy" id="2984494"/>
    <lineage>
        <taxon>Bacteria</taxon>
        <taxon>Pseudomonadati</taxon>
        <taxon>Pseudomonadota</taxon>
        <taxon>Gammaproteobacteria</taxon>
        <taxon>Oceanospirillales</taxon>
        <taxon>Oceanospirillaceae</taxon>
        <taxon>Marinomonas</taxon>
    </lineage>
</organism>
<evidence type="ECO:0000256" key="1">
    <source>
        <dbReference type="SAM" id="Phobius"/>
    </source>
</evidence>
<keyword evidence="1" id="KW-1133">Transmembrane helix</keyword>
<feature type="transmembrane region" description="Helical" evidence="1">
    <location>
        <begin position="60"/>
        <end position="77"/>
    </location>
</feature>
<comment type="caution">
    <text evidence="2">The sequence shown here is derived from an EMBL/GenBank/DDBJ whole genome shotgun (WGS) entry which is preliminary data.</text>
</comment>
<reference evidence="2 3" key="1">
    <citation type="submission" date="2022-10" db="EMBL/GenBank/DDBJ databases">
        <title>Marinomonas transparenta sp. nov. and Marinomonas sargassi sp. nov., isolated from marine alga (Sargassum natans (L.) Gaillon).</title>
        <authorList>
            <person name="Wang Y."/>
        </authorList>
    </citation>
    <scope>NUCLEOTIDE SEQUENCE [LARGE SCALE GENOMIC DNA]</scope>
    <source>
        <strain evidence="2 3">C2222</strain>
    </source>
</reference>
<evidence type="ECO:0000313" key="3">
    <source>
        <dbReference type="Proteomes" id="UP001209713"/>
    </source>
</evidence>
<dbReference type="EMBL" id="JAOVZB010000004">
    <property type="protein sequence ID" value="MCV2403147.1"/>
    <property type="molecule type" value="Genomic_DNA"/>
</dbReference>
<accession>A0ABT2YTC7</accession>
<dbReference type="RefSeq" id="WP_263530528.1">
    <property type="nucleotide sequence ID" value="NZ_JAOVZB010000004.1"/>
</dbReference>
<keyword evidence="1" id="KW-0472">Membrane</keyword>
<evidence type="ECO:0000313" key="2">
    <source>
        <dbReference type="EMBL" id="MCV2403147.1"/>
    </source>
</evidence>
<proteinExistence type="predicted"/>